<dbReference type="PANTHER" id="PTHR30341">
    <property type="entry name" value="SODIUM ION/PROTON ANTIPORTER NHAA-RELATED"/>
    <property type="match status" value="1"/>
</dbReference>
<dbReference type="Pfam" id="PF06965">
    <property type="entry name" value="Na_H_antiport_1"/>
    <property type="match status" value="1"/>
</dbReference>
<dbReference type="PANTHER" id="PTHR30341:SF0">
    <property type="entry name" value="NA(+)_H(+) ANTIPORTER NHAA"/>
    <property type="match status" value="1"/>
</dbReference>
<evidence type="ECO:0000256" key="5">
    <source>
        <dbReference type="ARBA" id="ARBA00023136"/>
    </source>
</evidence>
<evidence type="ECO:0000256" key="3">
    <source>
        <dbReference type="ARBA" id="ARBA00022692"/>
    </source>
</evidence>
<keyword evidence="2" id="KW-1003">Cell membrane</keyword>
<keyword evidence="6" id="KW-0813">Transport</keyword>
<evidence type="ECO:0000256" key="7">
    <source>
        <dbReference type="SAM" id="Phobius"/>
    </source>
</evidence>
<evidence type="ECO:0000256" key="6">
    <source>
        <dbReference type="ARBA" id="ARBA00023201"/>
    </source>
</evidence>
<organism evidence="8 9">
    <name type="scientific">Vibrio aerogenes CECT 7868</name>
    <dbReference type="NCBI Taxonomy" id="1216006"/>
    <lineage>
        <taxon>Bacteria</taxon>
        <taxon>Pseudomonadati</taxon>
        <taxon>Pseudomonadota</taxon>
        <taxon>Gammaproteobacteria</taxon>
        <taxon>Vibrionales</taxon>
        <taxon>Vibrionaceae</taxon>
        <taxon>Vibrio</taxon>
    </lineage>
</organism>
<keyword evidence="4 7" id="KW-1133">Transmembrane helix</keyword>
<keyword evidence="9" id="KW-1185">Reference proteome</keyword>
<dbReference type="InterPro" id="IPR004670">
    <property type="entry name" value="NhaA"/>
</dbReference>
<evidence type="ECO:0000256" key="2">
    <source>
        <dbReference type="ARBA" id="ARBA00022475"/>
    </source>
</evidence>
<feature type="transmembrane region" description="Helical" evidence="7">
    <location>
        <begin position="51"/>
        <end position="69"/>
    </location>
</feature>
<dbReference type="GO" id="GO:0015385">
    <property type="term" value="F:sodium:proton antiporter activity"/>
    <property type="evidence" value="ECO:0007669"/>
    <property type="project" value="TreeGrafter"/>
</dbReference>
<dbReference type="STRING" id="1216006.VA7868_04345"/>
<dbReference type="Proteomes" id="UP000184608">
    <property type="component" value="Unassembled WGS sequence"/>
</dbReference>
<keyword evidence="6" id="KW-0406">Ion transport</keyword>
<reference evidence="8 9" key="1">
    <citation type="submission" date="2016-11" db="EMBL/GenBank/DDBJ databases">
        <authorList>
            <person name="Jaros S."/>
            <person name="Januszkiewicz K."/>
            <person name="Wedrychowicz H."/>
        </authorList>
    </citation>
    <scope>NUCLEOTIDE SEQUENCE [LARGE SCALE GENOMIC DNA]</scope>
    <source>
        <strain evidence="8 9">CECT 7868</strain>
    </source>
</reference>
<comment type="subcellular location">
    <subcellularLocation>
        <location evidence="1">Cell inner membrane</location>
        <topology evidence="1">Multi-pass membrane protein</topology>
    </subcellularLocation>
</comment>
<dbReference type="EMBL" id="FQXZ01000046">
    <property type="protein sequence ID" value="SHI77866.1"/>
    <property type="molecule type" value="Genomic_DNA"/>
</dbReference>
<evidence type="ECO:0000313" key="9">
    <source>
        <dbReference type="Proteomes" id="UP000184608"/>
    </source>
</evidence>
<dbReference type="AlphaFoldDB" id="A0A1M6DX93"/>
<evidence type="ECO:0000256" key="4">
    <source>
        <dbReference type="ARBA" id="ARBA00022989"/>
    </source>
</evidence>
<keyword evidence="6" id="KW-0739">Sodium transport</keyword>
<accession>A0A1M6DX93</accession>
<gene>
    <name evidence="8" type="primary">nhaA_1</name>
    <name evidence="8" type="ORF">VA7868_04345</name>
</gene>
<proteinExistence type="predicted"/>
<keyword evidence="6" id="KW-0915">Sodium</keyword>
<name>A0A1M6DX93_9VIBR</name>
<evidence type="ECO:0000256" key="1">
    <source>
        <dbReference type="ARBA" id="ARBA00004429"/>
    </source>
</evidence>
<keyword evidence="3 7" id="KW-0812">Transmembrane</keyword>
<dbReference type="GO" id="GO:0005886">
    <property type="term" value="C:plasma membrane"/>
    <property type="evidence" value="ECO:0007669"/>
    <property type="project" value="UniProtKB-SubCell"/>
</dbReference>
<dbReference type="InterPro" id="IPR023171">
    <property type="entry name" value="Na/H_antiporter_dom_sf"/>
</dbReference>
<dbReference type="Gene3D" id="1.20.1530.10">
    <property type="entry name" value="Na+/H+ antiporter like domain"/>
    <property type="match status" value="1"/>
</dbReference>
<sequence>MKKVIPKSFNIDAVSGVLLVVAAILAMIIANSALQTFYENVLHTYVLGMSFRHWINDGLMAVFFCLLAWK</sequence>
<evidence type="ECO:0000313" key="8">
    <source>
        <dbReference type="EMBL" id="SHI77866.1"/>
    </source>
</evidence>
<dbReference type="GO" id="GO:0006885">
    <property type="term" value="P:regulation of pH"/>
    <property type="evidence" value="ECO:0007669"/>
    <property type="project" value="InterPro"/>
</dbReference>
<keyword evidence="5 7" id="KW-0472">Membrane</keyword>
<feature type="transmembrane region" description="Helical" evidence="7">
    <location>
        <begin position="12"/>
        <end position="31"/>
    </location>
</feature>
<protein>
    <submittedName>
        <fullName evidence="8">Na(+)/H(+) antiporter NhaA</fullName>
    </submittedName>
</protein>